<evidence type="ECO:0000256" key="1">
    <source>
        <dbReference type="ARBA" id="ARBA00022676"/>
    </source>
</evidence>
<dbReference type="CDD" id="cd03801">
    <property type="entry name" value="GT4_PimA-like"/>
    <property type="match status" value="1"/>
</dbReference>
<keyword evidence="1 4" id="KW-0328">Glycosyltransferase</keyword>
<evidence type="ECO:0000256" key="2">
    <source>
        <dbReference type="ARBA" id="ARBA00022679"/>
    </source>
</evidence>
<evidence type="ECO:0000259" key="3">
    <source>
        <dbReference type="Pfam" id="PF00534"/>
    </source>
</evidence>
<dbReference type="EC" id="2.4.-.-" evidence="4"/>
<evidence type="ECO:0000313" key="4">
    <source>
        <dbReference type="EMBL" id="XBO43211.1"/>
    </source>
</evidence>
<dbReference type="GO" id="GO:0016757">
    <property type="term" value="F:glycosyltransferase activity"/>
    <property type="evidence" value="ECO:0007669"/>
    <property type="project" value="UniProtKB-KW"/>
</dbReference>
<accession>A0AAU7JSE6</accession>
<feature type="domain" description="Glycosyl transferase family 1" evidence="3">
    <location>
        <begin position="173"/>
        <end position="329"/>
    </location>
</feature>
<gene>
    <name evidence="4" type="ORF">ABEG17_16840</name>
</gene>
<dbReference type="Pfam" id="PF00534">
    <property type="entry name" value="Glycos_transf_1"/>
    <property type="match status" value="1"/>
</dbReference>
<dbReference type="RefSeq" id="WP_406830641.1">
    <property type="nucleotide sequence ID" value="NZ_CP157483.1"/>
</dbReference>
<dbReference type="PANTHER" id="PTHR12526">
    <property type="entry name" value="GLYCOSYLTRANSFERASE"/>
    <property type="match status" value="1"/>
</dbReference>
<organism evidence="4">
    <name type="scientific">Pedococcus sp. KACC 23699</name>
    <dbReference type="NCBI Taxonomy" id="3149228"/>
    <lineage>
        <taxon>Bacteria</taxon>
        <taxon>Bacillati</taxon>
        <taxon>Actinomycetota</taxon>
        <taxon>Actinomycetes</taxon>
        <taxon>Micrococcales</taxon>
        <taxon>Intrasporangiaceae</taxon>
        <taxon>Pedococcus</taxon>
    </lineage>
</organism>
<dbReference type="EMBL" id="CP157483">
    <property type="protein sequence ID" value="XBO43211.1"/>
    <property type="molecule type" value="Genomic_DNA"/>
</dbReference>
<dbReference type="SUPFAM" id="SSF53756">
    <property type="entry name" value="UDP-Glycosyltransferase/glycogen phosphorylase"/>
    <property type="match status" value="1"/>
</dbReference>
<dbReference type="PANTHER" id="PTHR12526:SF510">
    <property type="entry name" value="D-INOSITOL 3-PHOSPHATE GLYCOSYLTRANSFERASE"/>
    <property type="match status" value="1"/>
</dbReference>
<keyword evidence="2 4" id="KW-0808">Transferase</keyword>
<dbReference type="Gene3D" id="3.40.50.2000">
    <property type="entry name" value="Glycogen Phosphorylase B"/>
    <property type="match status" value="2"/>
</dbReference>
<name>A0AAU7JSE6_9MICO</name>
<sequence length="355" mass="37174">MRTVHVVVPDAVDDPSRPSGGNTYDRRVCAELPGHGWTVRVHALSGCWPRPDQERRDGLATVLAGMTDGSVVVLDGLVACGLPEAVVPQANRLHIVVLVHLPLGAAPGTGADGRTRRAEHAVLSKARAIVTTSEWTRRWLLAAYPLDPSCLHVAQPGADPAEPAHGTPTGGALLCVAAVVPAKGHDDLLRALTRVRDLPWRLTCAGAVDLDAPFHEGLVRQAAGSGIAGRVDFVGPRGADELARLYADADVLVLASRLETYGLVLTEALARGLPVVAASVGGVPEAVGRAPDGTRPGLLVPGGDVDAFADAIRAWLADAELRRRLRRAAGDRRSTLVPWSTTAHRIGELLGAVAP</sequence>
<protein>
    <submittedName>
        <fullName evidence="4">Glycosyltransferase family 4 protein</fullName>
        <ecNumber evidence="4">2.4.-.-</ecNumber>
    </submittedName>
</protein>
<proteinExistence type="predicted"/>
<dbReference type="AlphaFoldDB" id="A0AAU7JSE6"/>
<dbReference type="InterPro" id="IPR001296">
    <property type="entry name" value="Glyco_trans_1"/>
</dbReference>
<reference evidence="4" key="1">
    <citation type="submission" date="2024-05" db="EMBL/GenBank/DDBJ databases">
        <authorList>
            <person name="Kim S."/>
            <person name="Heo J."/>
            <person name="Choi H."/>
            <person name="Choi Y."/>
            <person name="Kwon S.-W."/>
            <person name="Kim Y."/>
        </authorList>
    </citation>
    <scope>NUCLEOTIDE SEQUENCE</scope>
    <source>
        <strain evidence="4">KACC 23699</strain>
    </source>
</reference>